<dbReference type="CDD" id="cd07812">
    <property type="entry name" value="SRPBCC"/>
    <property type="match status" value="1"/>
</dbReference>
<dbReference type="Gene3D" id="3.30.530.20">
    <property type="match status" value="1"/>
</dbReference>
<evidence type="ECO:0008006" key="4">
    <source>
        <dbReference type="Google" id="ProtNLM"/>
    </source>
</evidence>
<gene>
    <name evidence="2" type="ORF">ETSY2_19220</name>
</gene>
<feature type="region of interest" description="Disordered" evidence="1">
    <location>
        <begin position="33"/>
        <end position="56"/>
    </location>
</feature>
<dbReference type="InterPro" id="IPR019587">
    <property type="entry name" value="Polyketide_cyclase/dehydratase"/>
</dbReference>
<name>W4M8X2_9BACT</name>
<dbReference type="EMBL" id="AZHX01000787">
    <property type="protein sequence ID" value="ETX06087.1"/>
    <property type="molecule type" value="Genomic_DNA"/>
</dbReference>
<reference evidence="2 3" key="1">
    <citation type="journal article" date="2014" name="Nature">
        <title>An environmental bacterial taxon with a large and distinct metabolic repertoire.</title>
        <authorList>
            <person name="Wilson M.C."/>
            <person name="Mori T."/>
            <person name="Ruckert C."/>
            <person name="Uria A.R."/>
            <person name="Helf M.J."/>
            <person name="Takada K."/>
            <person name="Gernert C."/>
            <person name="Steffens U.A."/>
            <person name="Heycke N."/>
            <person name="Schmitt S."/>
            <person name="Rinke C."/>
            <person name="Helfrich E.J."/>
            <person name="Brachmann A.O."/>
            <person name="Gurgui C."/>
            <person name="Wakimoto T."/>
            <person name="Kracht M."/>
            <person name="Crusemann M."/>
            <person name="Hentschel U."/>
            <person name="Abe I."/>
            <person name="Matsunaga S."/>
            <person name="Kalinowski J."/>
            <person name="Takeyama H."/>
            <person name="Piel J."/>
        </authorList>
    </citation>
    <scope>NUCLEOTIDE SEQUENCE [LARGE SCALE GENOMIC DNA]</scope>
    <source>
        <strain evidence="3">TSY2</strain>
    </source>
</reference>
<dbReference type="Proteomes" id="UP000019140">
    <property type="component" value="Unassembled WGS sequence"/>
</dbReference>
<evidence type="ECO:0000313" key="3">
    <source>
        <dbReference type="Proteomes" id="UP000019140"/>
    </source>
</evidence>
<sequence length="96" mass="10588">MTVHGMHREASIDINAAPEAVYDLVSDLPRMGEWSPENIGGEWQGGGSGKVGDRYIGHNQAGEREWSVPVMVTVADRGQCFEFVTRPDEGPCVRWT</sequence>
<proteinExistence type="predicted"/>
<dbReference type="SUPFAM" id="SSF55961">
    <property type="entry name" value="Bet v1-like"/>
    <property type="match status" value="1"/>
</dbReference>
<dbReference type="Pfam" id="PF10604">
    <property type="entry name" value="Polyketide_cyc2"/>
    <property type="match status" value="1"/>
</dbReference>
<keyword evidence="3" id="KW-1185">Reference proteome</keyword>
<evidence type="ECO:0000313" key="2">
    <source>
        <dbReference type="EMBL" id="ETX06087.1"/>
    </source>
</evidence>
<evidence type="ECO:0000256" key="1">
    <source>
        <dbReference type="SAM" id="MobiDB-lite"/>
    </source>
</evidence>
<organism evidence="2 3">
    <name type="scientific">Candidatus Entotheonella gemina</name>
    <dbReference type="NCBI Taxonomy" id="1429439"/>
    <lineage>
        <taxon>Bacteria</taxon>
        <taxon>Pseudomonadati</taxon>
        <taxon>Nitrospinota/Tectimicrobiota group</taxon>
        <taxon>Candidatus Tectimicrobiota</taxon>
        <taxon>Candidatus Entotheonellia</taxon>
        <taxon>Candidatus Entotheonellales</taxon>
        <taxon>Candidatus Entotheonellaceae</taxon>
        <taxon>Candidatus Entotheonella</taxon>
    </lineage>
</organism>
<accession>W4M8X2</accession>
<dbReference type="HOGENOM" id="CLU_2354544_0_0_7"/>
<dbReference type="InterPro" id="IPR023393">
    <property type="entry name" value="START-like_dom_sf"/>
</dbReference>
<dbReference type="AlphaFoldDB" id="W4M8X2"/>
<comment type="caution">
    <text evidence="2">The sequence shown here is derived from an EMBL/GenBank/DDBJ whole genome shotgun (WGS) entry which is preliminary data.</text>
</comment>
<dbReference type="PATRIC" id="fig|1429439.4.peg.3258"/>
<protein>
    <recommendedName>
        <fullName evidence="4">Polyketide cyclase</fullName>
    </recommendedName>
</protein>